<dbReference type="EMBL" id="NBSK02000002">
    <property type="protein sequence ID" value="KAJ0219671.1"/>
    <property type="molecule type" value="Genomic_DNA"/>
</dbReference>
<gene>
    <name evidence="2" type="ORF">LSAT_V11C200071600</name>
</gene>
<evidence type="ECO:0000313" key="2">
    <source>
        <dbReference type="EMBL" id="KAJ0219671.1"/>
    </source>
</evidence>
<protein>
    <submittedName>
        <fullName evidence="2">Uncharacterized protein</fullName>
    </submittedName>
</protein>
<keyword evidence="3" id="KW-1185">Reference proteome</keyword>
<organism evidence="2 3">
    <name type="scientific">Lactuca sativa</name>
    <name type="common">Garden lettuce</name>
    <dbReference type="NCBI Taxonomy" id="4236"/>
    <lineage>
        <taxon>Eukaryota</taxon>
        <taxon>Viridiplantae</taxon>
        <taxon>Streptophyta</taxon>
        <taxon>Embryophyta</taxon>
        <taxon>Tracheophyta</taxon>
        <taxon>Spermatophyta</taxon>
        <taxon>Magnoliopsida</taxon>
        <taxon>eudicotyledons</taxon>
        <taxon>Gunneridae</taxon>
        <taxon>Pentapetalae</taxon>
        <taxon>asterids</taxon>
        <taxon>campanulids</taxon>
        <taxon>Asterales</taxon>
        <taxon>Asteraceae</taxon>
        <taxon>Cichorioideae</taxon>
        <taxon>Cichorieae</taxon>
        <taxon>Lactucinae</taxon>
        <taxon>Lactuca</taxon>
    </lineage>
</organism>
<feature type="compositionally biased region" description="Basic and acidic residues" evidence="1">
    <location>
        <begin position="65"/>
        <end position="80"/>
    </location>
</feature>
<name>A0A9R1WBN2_LACSA</name>
<reference evidence="2 3" key="1">
    <citation type="journal article" date="2017" name="Nat. Commun.">
        <title>Genome assembly with in vitro proximity ligation data and whole-genome triplication in lettuce.</title>
        <authorList>
            <person name="Reyes-Chin-Wo S."/>
            <person name="Wang Z."/>
            <person name="Yang X."/>
            <person name="Kozik A."/>
            <person name="Arikit S."/>
            <person name="Song C."/>
            <person name="Xia L."/>
            <person name="Froenicke L."/>
            <person name="Lavelle D.O."/>
            <person name="Truco M.J."/>
            <person name="Xia R."/>
            <person name="Zhu S."/>
            <person name="Xu C."/>
            <person name="Xu H."/>
            <person name="Xu X."/>
            <person name="Cox K."/>
            <person name="Korf I."/>
            <person name="Meyers B.C."/>
            <person name="Michelmore R.W."/>
        </authorList>
    </citation>
    <scope>NUCLEOTIDE SEQUENCE [LARGE SCALE GENOMIC DNA]</scope>
    <source>
        <strain evidence="3">cv. Salinas</strain>
        <tissue evidence="2">Seedlings</tissue>
    </source>
</reference>
<dbReference type="Proteomes" id="UP000235145">
    <property type="component" value="Unassembled WGS sequence"/>
</dbReference>
<comment type="caution">
    <text evidence="2">The sequence shown here is derived from an EMBL/GenBank/DDBJ whole genome shotgun (WGS) entry which is preliminary data.</text>
</comment>
<evidence type="ECO:0000313" key="3">
    <source>
        <dbReference type="Proteomes" id="UP000235145"/>
    </source>
</evidence>
<evidence type="ECO:0000256" key="1">
    <source>
        <dbReference type="SAM" id="MobiDB-lite"/>
    </source>
</evidence>
<accession>A0A9R1WBN2</accession>
<proteinExistence type="predicted"/>
<feature type="region of interest" description="Disordered" evidence="1">
    <location>
        <begin position="65"/>
        <end position="106"/>
    </location>
</feature>
<sequence>MFRLTHMSWRTKSHDWKKKMIESGGRSVTVIRSGTNDGKPSGVVKIVDFGKVIEDKKNNVVEPVKEKNCEVRTNGKKEVDSDSSSSSAGGNRRKKRSTKKEVKQRALGVQMKQKVEVAVLMMEKQIDVLQRPKIDLQVLLLKCNIAILGKNQVHCYYVRKSLPDLSRKEPESKVKIKDQNSKKTTLEEQELVKNGVVKDKEKEKELQLLTA</sequence>
<dbReference type="AlphaFoldDB" id="A0A9R1WBN2"/>